<feature type="domain" description="SAM" evidence="11">
    <location>
        <begin position="907"/>
        <end position="973"/>
    </location>
</feature>
<dbReference type="InterPro" id="IPR001660">
    <property type="entry name" value="SAM"/>
</dbReference>
<feature type="region of interest" description="Disordered" evidence="9">
    <location>
        <begin position="798"/>
        <end position="818"/>
    </location>
</feature>
<dbReference type="Pfam" id="PF12796">
    <property type="entry name" value="Ank_2"/>
    <property type="match status" value="3"/>
</dbReference>
<dbReference type="SUPFAM" id="SSF50729">
    <property type="entry name" value="PH domain-like"/>
    <property type="match status" value="1"/>
</dbReference>
<evidence type="ECO:0000313" key="12">
    <source>
        <dbReference type="Proteomes" id="UP000694941"/>
    </source>
</evidence>
<keyword evidence="3" id="KW-1052">Target cell membrane</keyword>
<keyword evidence="2" id="KW-0268">Exocytosis</keyword>
<reference evidence="13" key="1">
    <citation type="submission" date="2025-08" db="UniProtKB">
        <authorList>
            <consortium name="RefSeq"/>
        </authorList>
    </citation>
    <scope>IDENTIFICATION</scope>
    <source>
        <tissue evidence="13">Muscle</tissue>
    </source>
</reference>
<keyword evidence="12" id="KW-1185">Reference proteome</keyword>
<dbReference type="PROSITE" id="PS50088">
    <property type="entry name" value="ANK_REPEAT"/>
    <property type="match status" value="5"/>
</dbReference>
<feature type="repeat" description="ANK" evidence="8">
    <location>
        <begin position="215"/>
        <end position="247"/>
    </location>
</feature>
<dbReference type="Proteomes" id="UP000694941">
    <property type="component" value="Unplaced"/>
</dbReference>
<feature type="compositionally biased region" description="Basic and acidic residues" evidence="9">
    <location>
        <begin position="1331"/>
        <end position="1343"/>
    </location>
</feature>
<dbReference type="PANTHER" id="PTHR24174">
    <property type="entry name" value="ANKYRIN REPEAT AND STERILE ALPHA MOTIF DOMAIN-CONTAINING PROTEIN 1"/>
    <property type="match status" value="1"/>
</dbReference>
<protein>
    <submittedName>
        <fullName evidence="13">Ankyrin repeat and SAM domain-containing protein 1A-like isoform X1</fullName>
    </submittedName>
</protein>
<evidence type="ECO:0000256" key="9">
    <source>
        <dbReference type="SAM" id="MobiDB-lite"/>
    </source>
</evidence>
<feature type="compositionally biased region" description="Polar residues" evidence="9">
    <location>
        <begin position="488"/>
        <end position="501"/>
    </location>
</feature>
<gene>
    <name evidence="13" type="primary">LOC106457407</name>
</gene>
<feature type="domain" description="SAM" evidence="11">
    <location>
        <begin position="984"/>
        <end position="1049"/>
    </location>
</feature>
<dbReference type="InterPro" id="IPR036770">
    <property type="entry name" value="Ankyrin_rpt-contain_sf"/>
</dbReference>
<comment type="subcellular location">
    <subcellularLocation>
        <location evidence="1">Target cell membrane</location>
    </subcellularLocation>
</comment>
<evidence type="ECO:0000259" key="10">
    <source>
        <dbReference type="PROSITE" id="PS01179"/>
    </source>
</evidence>
<dbReference type="InterPro" id="IPR011993">
    <property type="entry name" value="PH-like_dom_sf"/>
</dbReference>
<dbReference type="Gene3D" id="1.25.40.20">
    <property type="entry name" value="Ankyrin repeat-containing domain"/>
    <property type="match status" value="2"/>
</dbReference>
<evidence type="ECO:0000256" key="3">
    <source>
        <dbReference type="ARBA" id="ARBA00022537"/>
    </source>
</evidence>
<evidence type="ECO:0000256" key="2">
    <source>
        <dbReference type="ARBA" id="ARBA00022483"/>
    </source>
</evidence>
<feature type="region of interest" description="Disordered" evidence="9">
    <location>
        <begin position="1116"/>
        <end position="1139"/>
    </location>
</feature>
<evidence type="ECO:0000256" key="5">
    <source>
        <dbReference type="ARBA" id="ARBA00023028"/>
    </source>
</evidence>
<keyword evidence="6 8" id="KW-0040">ANK repeat</keyword>
<feature type="domain" description="PID" evidence="10">
    <location>
        <begin position="1163"/>
        <end position="1303"/>
    </location>
</feature>
<dbReference type="SMART" id="SM00462">
    <property type="entry name" value="PTB"/>
    <property type="match status" value="1"/>
</dbReference>
<dbReference type="SMART" id="SM00454">
    <property type="entry name" value="SAM"/>
    <property type="match status" value="2"/>
</dbReference>
<dbReference type="SUPFAM" id="SSF48403">
    <property type="entry name" value="Ankyrin repeat"/>
    <property type="match status" value="1"/>
</dbReference>
<keyword evidence="5" id="KW-0800">Toxin</keyword>
<feature type="compositionally biased region" description="Polar residues" evidence="9">
    <location>
        <begin position="463"/>
        <end position="475"/>
    </location>
</feature>
<feature type="compositionally biased region" description="Low complexity" evidence="9">
    <location>
        <begin position="340"/>
        <end position="350"/>
    </location>
</feature>
<feature type="region of interest" description="Disordered" evidence="9">
    <location>
        <begin position="327"/>
        <end position="391"/>
    </location>
</feature>
<dbReference type="InterPro" id="IPR006020">
    <property type="entry name" value="PTB/PI_dom"/>
</dbReference>
<keyword evidence="4" id="KW-0677">Repeat</keyword>
<dbReference type="Pfam" id="PF00640">
    <property type="entry name" value="PID"/>
    <property type="match status" value="1"/>
</dbReference>
<evidence type="ECO:0000256" key="1">
    <source>
        <dbReference type="ARBA" id="ARBA00004175"/>
    </source>
</evidence>
<dbReference type="RefSeq" id="XP_022239028.1">
    <property type="nucleotide sequence ID" value="XM_022383320.1"/>
</dbReference>
<evidence type="ECO:0000256" key="6">
    <source>
        <dbReference type="ARBA" id="ARBA00023043"/>
    </source>
</evidence>
<evidence type="ECO:0000256" key="8">
    <source>
        <dbReference type="PROSITE-ProRule" id="PRU00023"/>
    </source>
</evidence>
<feature type="compositionally biased region" description="Basic and acidic residues" evidence="9">
    <location>
        <begin position="1309"/>
        <end position="1319"/>
    </location>
</feature>
<feature type="region of interest" description="Disordered" evidence="9">
    <location>
        <begin position="29"/>
        <end position="48"/>
    </location>
</feature>
<feature type="repeat" description="ANK" evidence="8">
    <location>
        <begin position="81"/>
        <end position="113"/>
    </location>
</feature>
<keyword evidence="7" id="KW-0472">Membrane</keyword>
<keyword evidence="5" id="KW-0638">Presynaptic neurotoxin</keyword>
<dbReference type="SUPFAM" id="SSF47769">
    <property type="entry name" value="SAM/Pointed domain"/>
    <property type="match status" value="2"/>
</dbReference>
<sequence length="1343" mass="149404">MGKEQELLEAARNGNLSVVERILNQRARKSGPLASLRRGPGANTQDPSGYTSLHHSALNGHKDIVSLLLTHEASTNVVDNKGSTPLHLAAWTGNTEIVKLLLVHGPSVPNVNHTNHDHETALHSAAQYGHTDVVSLLLQNNCDPTVRNFKEETALDLAAQYGRLETVEQLVKHSPQLLRNNIKKHSPLHLASRNGHKQVVKTLLDAGFDFNFLTEGGSALHEAAFYGKNEVVKHLLDYGVDVNLQDQHGRTVFDLLEDLNTNIAKKTLKIVKDHVTLVATDDEVTESPCSLSPPPGFLSGTYANVLLPERLSSHCVTSLQQSSSPVSDINFYEVPPPPRSFSSSKRSSGPTDCYQTPPFCKSHDSSLDQTPSSSSRSPSIYETPPPPREIDILPVSSAYQLTPKPWMQSSRISRSSDSEAVLYEVPPPGKRFSDPTEQNSTLQVARQDSSGASSSRSSSTSSYIPMTSQQPSTGKPQPPAKPPRRSIVTISPGSRPQSARPGSSYEYLSFATNISDQVSPVWTGETSRVDSGKDQVVKRAGGSEEYVDLKLRNKVIGNYEKRDVVSTNSDDKQVLVEEESGRTEKYLNGNAVPLVKDYETDFTEMSFSALYDDIASGKVTTFGTIRASSKSTTALPQNMMPTSSDDALNREDNMSAKPSFLDFRNKRATVHIPLSPTNYHQPPTPDFPPPSPATAEYGILEKIRPLSQGDVNDESFEIDEEYQVNKRASRDIATLTDDDEIFATVDSRGNIQVTLKTHHQSVSTDNIEEVIDDDPFAGLCRGSVCPENSSADFKISFHVRSPKGPSPPSRKPPIPRKPRNIYENIGIQMESIEKSNVVSESSTDGKFDNQNSLSVMSPFDENAEWAEIANIMASFGSGIAQESVFTSEMEEHFTNVLSLDKKASEIKKFKTVEEWLIYLGLSHYENLLINNGFDDMEFMGGNIVEDEDLKNIGISNKEQREEILDYCKKLRPIQPIVKDEEKIRMPESVKQWLKSLHLEMYYDTLQKNGYTDMKKVLNISEVELNTVLEINKLGHQKRIMASLGERSSEQYIGELEDFDLLKLNKNLGDIVMEETPSADTIKDTGLFKDFNKAISTRKQNKCSQLLELSNGSRGELKIRPPTQLMSEPGTKGAHSPQQQLSRIPGYLTTQWRHRPDVLIKGNCSYKALYLGSTLVKELKGLESTRKSIQKLKLSTRGIVKAPNVLLSISYTGVKFIDGRSKQKVCEHEIQNIHCTCQDAEDLTHFAYITKEHQTNFHYCHVFCAESMDLATEVILTLGQAFEVAYQMALRDKTKTAQKCERALNKCHDRKLAEKDRKSEPPPADKNLVQQGEKEHKIVSEKTT</sequence>
<organism evidence="12 13">
    <name type="scientific">Limulus polyphemus</name>
    <name type="common">Atlantic horseshoe crab</name>
    <dbReference type="NCBI Taxonomy" id="6850"/>
    <lineage>
        <taxon>Eukaryota</taxon>
        <taxon>Metazoa</taxon>
        <taxon>Ecdysozoa</taxon>
        <taxon>Arthropoda</taxon>
        <taxon>Chelicerata</taxon>
        <taxon>Merostomata</taxon>
        <taxon>Xiphosura</taxon>
        <taxon>Limulidae</taxon>
        <taxon>Limulus</taxon>
    </lineage>
</organism>
<dbReference type="Gene3D" id="1.10.150.50">
    <property type="entry name" value="Transcription Factor, Ets-1"/>
    <property type="match status" value="2"/>
</dbReference>
<dbReference type="PANTHER" id="PTHR24174:SF1">
    <property type="entry name" value="IP14385P"/>
    <property type="match status" value="1"/>
</dbReference>
<dbReference type="PRINTS" id="PR01415">
    <property type="entry name" value="ANKYRIN"/>
</dbReference>
<feature type="compositionally biased region" description="Polar residues" evidence="9">
    <location>
        <begin position="435"/>
        <end position="448"/>
    </location>
</feature>
<feature type="compositionally biased region" description="Low complexity" evidence="9">
    <location>
        <begin position="367"/>
        <end position="379"/>
    </location>
</feature>
<feature type="repeat" description="ANK" evidence="8">
    <location>
        <begin position="48"/>
        <end position="80"/>
    </location>
</feature>
<dbReference type="GeneID" id="106457407"/>
<dbReference type="InterPro" id="IPR002110">
    <property type="entry name" value="Ankyrin_rpt"/>
</dbReference>
<feature type="compositionally biased region" description="Low complexity" evidence="9">
    <location>
        <begin position="449"/>
        <end position="462"/>
    </location>
</feature>
<dbReference type="Pfam" id="PF07647">
    <property type="entry name" value="SAM_2"/>
    <property type="match status" value="1"/>
</dbReference>
<evidence type="ECO:0000256" key="7">
    <source>
        <dbReference type="ARBA" id="ARBA00023298"/>
    </source>
</evidence>
<feature type="region of interest" description="Disordered" evidence="9">
    <location>
        <begin position="1309"/>
        <end position="1343"/>
    </location>
</feature>
<keyword evidence="7" id="KW-1053">Target membrane</keyword>
<accession>A0ABM1S5X3</accession>
<feature type="region of interest" description="Disordered" evidence="9">
    <location>
        <begin position="423"/>
        <end position="503"/>
    </location>
</feature>
<dbReference type="SMART" id="SM00248">
    <property type="entry name" value="ANK"/>
    <property type="match status" value="7"/>
</dbReference>
<feature type="repeat" description="ANK" evidence="8">
    <location>
        <begin position="117"/>
        <end position="149"/>
    </location>
</feature>
<feature type="repeat" description="ANK" evidence="8">
    <location>
        <begin position="183"/>
        <end position="215"/>
    </location>
</feature>
<evidence type="ECO:0000313" key="13">
    <source>
        <dbReference type="RefSeq" id="XP_022239028.1"/>
    </source>
</evidence>
<dbReference type="Gene3D" id="2.30.29.30">
    <property type="entry name" value="Pleckstrin-homology domain (PH domain)/Phosphotyrosine-binding domain (PTB)"/>
    <property type="match status" value="1"/>
</dbReference>
<proteinExistence type="predicted"/>
<dbReference type="Pfam" id="PF00536">
    <property type="entry name" value="SAM_1"/>
    <property type="match status" value="1"/>
</dbReference>
<dbReference type="CDD" id="cd01274">
    <property type="entry name" value="PTB_Anks"/>
    <property type="match status" value="1"/>
</dbReference>
<name>A0ABM1S5X3_LIMPO</name>
<dbReference type="PROSITE" id="PS50105">
    <property type="entry name" value="SAM_DOMAIN"/>
    <property type="match status" value="2"/>
</dbReference>
<keyword evidence="5" id="KW-0528">Neurotoxin</keyword>
<dbReference type="InterPro" id="IPR033635">
    <property type="entry name" value="ANKS1/Caskin"/>
</dbReference>
<evidence type="ECO:0000259" key="11">
    <source>
        <dbReference type="PROSITE" id="PS50105"/>
    </source>
</evidence>
<dbReference type="PROSITE" id="PS01179">
    <property type="entry name" value="PID"/>
    <property type="match status" value="1"/>
</dbReference>
<dbReference type="InterPro" id="IPR013761">
    <property type="entry name" value="SAM/pointed_sf"/>
</dbReference>
<dbReference type="PROSITE" id="PS50297">
    <property type="entry name" value="ANK_REP_REGION"/>
    <property type="match status" value="5"/>
</dbReference>
<evidence type="ECO:0000256" key="4">
    <source>
        <dbReference type="ARBA" id="ARBA00022737"/>
    </source>
</evidence>